<keyword evidence="7 10" id="KW-1133">Transmembrane helix</keyword>
<feature type="transmembrane region" description="Helical" evidence="10">
    <location>
        <begin position="27"/>
        <end position="45"/>
    </location>
</feature>
<feature type="region of interest" description="Disordered" evidence="9">
    <location>
        <begin position="391"/>
        <end position="449"/>
    </location>
</feature>
<dbReference type="InterPro" id="IPR013013">
    <property type="entry name" value="PTS_EIIC_1"/>
</dbReference>
<dbReference type="RefSeq" id="WP_253772729.1">
    <property type="nucleotide sequence ID" value="NZ_JAMTCK010000007.1"/>
</dbReference>
<keyword evidence="5" id="KW-0598">Phosphotransferase system</keyword>
<dbReference type="GO" id="GO:0015764">
    <property type="term" value="P:N-acetylglucosamine transport"/>
    <property type="evidence" value="ECO:0007669"/>
    <property type="project" value="TreeGrafter"/>
</dbReference>
<keyword evidence="13" id="KW-1185">Reference proteome</keyword>
<evidence type="ECO:0000313" key="12">
    <source>
        <dbReference type="EMBL" id="MCP2166663.1"/>
    </source>
</evidence>
<feature type="transmembrane region" description="Helical" evidence="10">
    <location>
        <begin position="362"/>
        <end position="382"/>
    </location>
</feature>
<evidence type="ECO:0000259" key="11">
    <source>
        <dbReference type="PROSITE" id="PS51103"/>
    </source>
</evidence>
<feature type="domain" description="PTS EIIC type-1" evidence="11">
    <location>
        <begin position="14"/>
        <end position="394"/>
    </location>
</feature>
<dbReference type="InterPro" id="IPR050429">
    <property type="entry name" value="PTS_Glucose_EIICBA"/>
</dbReference>
<dbReference type="PROSITE" id="PS51103">
    <property type="entry name" value="PTS_EIIC_TYPE_1"/>
    <property type="match status" value="1"/>
</dbReference>
<keyword evidence="4" id="KW-0762">Sugar transport</keyword>
<feature type="transmembrane region" description="Helical" evidence="10">
    <location>
        <begin position="125"/>
        <end position="143"/>
    </location>
</feature>
<dbReference type="InterPro" id="IPR003352">
    <property type="entry name" value="PTS_EIIC"/>
</dbReference>
<feature type="transmembrane region" description="Helical" evidence="10">
    <location>
        <begin position="308"/>
        <end position="324"/>
    </location>
</feature>
<dbReference type="AlphaFoldDB" id="A0AAE3GIA6"/>
<dbReference type="GO" id="GO:0005886">
    <property type="term" value="C:plasma membrane"/>
    <property type="evidence" value="ECO:0007669"/>
    <property type="project" value="UniProtKB-SubCell"/>
</dbReference>
<dbReference type="PANTHER" id="PTHR30009">
    <property type="entry name" value="CYTOCHROME C-TYPE SYNTHESIS PROTEIN AND PTS TRANSMEMBRANE COMPONENT"/>
    <property type="match status" value="1"/>
</dbReference>
<feature type="transmembrane region" description="Helical" evidence="10">
    <location>
        <begin position="163"/>
        <end position="186"/>
    </location>
</feature>
<sequence length="449" mass="47099">MSASATSATGGRDIKGLAVAQRLGRSLMLPIAALPAAGLLMRLGADDMLGQFAPLKKVAAVMAAAGGSLFNWLPLLFAVGVAVGFARKGDGSTGLAAAVGFVVFTQVVQVFAPVDPKNALNPTKWPYGVLAGIIVGIVTALLWQRFHRTKLPPYLAFFGGRRFVPIINAFVLMLLGVVFGLIYPWFNQGLTAVGDAVTGSTIVGAFLYGVLNRLLIPLGLHHIINNVVWFQFGEFEGKTGDINRFLAGDPTAGTFQTGFFPIFMFALPAAALAIWQTARPSQKKIVGGIMGSAALTAFITGVTEPLEFAFMFVAWPLYLIHALLTGTSHAITNALGIHDGFSFSAGAIDYLLNFGIATSPLLLIPIGLVYAVVYYFLFRWVITKWNLKTPGREDDATPEAEASKPTADKGTTGKGTAGSGAAPEDGGAAADKSDADKATTSKTGDAAPA</sequence>
<name>A0AAE3GIA6_9PSEU</name>
<dbReference type="Pfam" id="PF02378">
    <property type="entry name" value="PTS_EIIC"/>
    <property type="match status" value="1"/>
</dbReference>
<dbReference type="GO" id="GO:0090563">
    <property type="term" value="F:protein-phosphocysteine-sugar phosphotransferase activity"/>
    <property type="evidence" value="ECO:0007669"/>
    <property type="project" value="TreeGrafter"/>
</dbReference>
<dbReference type="EMBL" id="JAMTCK010000007">
    <property type="protein sequence ID" value="MCP2166663.1"/>
    <property type="molecule type" value="Genomic_DNA"/>
</dbReference>
<evidence type="ECO:0000256" key="2">
    <source>
        <dbReference type="ARBA" id="ARBA00022448"/>
    </source>
</evidence>
<feature type="transmembrane region" description="Helical" evidence="10">
    <location>
        <begin position="258"/>
        <end position="278"/>
    </location>
</feature>
<keyword evidence="8 10" id="KW-0472">Membrane</keyword>
<evidence type="ECO:0000256" key="1">
    <source>
        <dbReference type="ARBA" id="ARBA00004651"/>
    </source>
</evidence>
<feature type="transmembrane region" description="Helical" evidence="10">
    <location>
        <begin position="95"/>
        <end position="113"/>
    </location>
</feature>
<evidence type="ECO:0000256" key="9">
    <source>
        <dbReference type="SAM" id="MobiDB-lite"/>
    </source>
</evidence>
<evidence type="ECO:0000256" key="6">
    <source>
        <dbReference type="ARBA" id="ARBA00022692"/>
    </source>
</evidence>
<feature type="transmembrane region" description="Helical" evidence="10">
    <location>
        <begin position="57"/>
        <end position="83"/>
    </location>
</feature>
<evidence type="ECO:0000313" key="13">
    <source>
        <dbReference type="Proteomes" id="UP001206128"/>
    </source>
</evidence>
<keyword evidence="2" id="KW-0813">Transport</keyword>
<dbReference type="PANTHER" id="PTHR30009:SF4">
    <property type="entry name" value="PTS SYSTEM N-ACETYLGLUCOSAMINE-SPECIFIC EIICBA COMPONENT"/>
    <property type="match status" value="1"/>
</dbReference>
<evidence type="ECO:0000256" key="7">
    <source>
        <dbReference type="ARBA" id="ARBA00022989"/>
    </source>
</evidence>
<proteinExistence type="predicted"/>
<protein>
    <submittedName>
        <fullName evidence="12">PTS system, N-acetylglucosamine-specific IIC component</fullName>
    </submittedName>
</protein>
<evidence type="ECO:0000256" key="4">
    <source>
        <dbReference type="ARBA" id="ARBA00022597"/>
    </source>
</evidence>
<evidence type="ECO:0000256" key="5">
    <source>
        <dbReference type="ARBA" id="ARBA00022683"/>
    </source>
</evidence>
<dbReference type="GO" id="GO:0008982">
    <property type="term" value="F:protein-N(PI)-phosphohistidine-sugar phosphotransferase activity"/>
    <property type="evidence" value="ECO:0007669"/>
    <property type="project" value="InterPro"/>
</dbReference>
<keyword evidence="6 10" id="KW-0812">Transmembrane</keyword>
<accession>A0AAE3GIA6</accession>
<dbReference type="Proteomes" id="UP001206128">
    <property type="component" value="Unassembled WGS sequence"/>
</dbReference>
<keyword evidence="3" id="KW-1003">Cell membrane</keyword>
<comment type="caution">
    <text evidence="12">The sequence shown here is derived from an EMBL/GenBank/DDBJ whole genome shotgun (WGS) entry which is preliminary data.</text>
</comment>
<gene>
    <name evidence="12" type="ORF">LX83_003531</name>
</gene>
<evidence type="ECO:0000256" key="10">
    <source>
        <dbReference type="SAM" id="Phobius"/>
    </source>
</evidence>
<dbReference type="GO" id="GO:0009401">
    <property type="term" value="P:phosphoenolpyruvate-dependent sugar phosphotransferase system"/>
    <property type="evidence" value="ECO:0007669"/>
    <property type="project" value="UniProtKB-KW"/>
</dbReference>
<feature type="compositionally biased region" description="Low complexity" evidence="9">
    <location>
        <begin position="419"/>
        <end position="430"/>
    </location>
</feature>
<evidence type="ECO:0000256" key="3">
    <source>
        <dbReference type="ARBA" id="ARBA00022475"/>
    </source>
</evidence>
<comment type="subcellular location">
    <subcellularLocation>
        <location evidence="1">Cell membrane</location>
        <topology evidence="1">Multi-pass membrane protein</topology>
    </subcellularLocation>
</comment>
<organism evidence="12 13">
    <name type="scientific">Goodfellowiella coeruleoviolacea</name>
    <dbReference type="NCBI Taxonomy" id="334858"/>
    <lineage>
        <taxon>Bacteria</taxon>
        <taxon>Bacillati</taxon>
        <taxon>Actinomycetota</taxon>
        <taxon>Actinomycetes</taxon>
        <taxon>Pseudonocardiales</taxon>
        <taxon>Pseudonocardiaceae</taxon>
        <taxon>Goodfellowiella</taxon>
    </lineage>
</organism>
<reference evidence="12" key="1">
    <citation type="submission" date="2022-06" db="EMBL/GenBank/DDBJ databases">
        <title>Genomic Encyclopedia of Archaeal and Bacterial Type Strains, Phase II (KMG-II): from individual species to whole genera.</title>
        <authorList>
            <person name="Goeker M."/>
        </authorList>
    </citation>
    <scope>NUCLEOTIDE SEQUENCE</scope>
    <source>
        <strain evidence="12">DSM 43935</strain>
    </source>
</reference>
<feature type="transmembrane region" description="Helical" evidence="10">
    <location>
        <begin position="285"/>
        <end position="302"/>
    </location>
</feature>
<evidence type="ECO:0000256" key="8">
    <source>
        <dbReference type="ARBA" id="ARBA00023136"/>
    </source>
</evidence>